<dbReference type="EMBL" id="JAGJCF010000013">
    <property type="protein sequence ID" value="MBP0617019.1"/>
    <property type="molecule type" value="Genomic_DNA"/>
</dbReference>
<evidence type="ECO:0000313" key="4">
    <source>
        <dbReference type="Proteomes" id="UP000678276"/>
    </source>
</evidence>
<accession>A0ABS4BJS0</accession>
<evidence type="ECO:0000313" key="3">
    <source>
        <dbReference type="EMBL" id="MBP0617019.1"/>
    </source>
</evidence>
<dbReference type="SUPFAM" id="SSF52499">
    <property type="entry name" value="Isochorismatase-like hydrolases"/>
    <property type="match status" value="1"/>
</dbReference>
<gene>
    <name evidence="3" type="ORF">J6595_15635</name>
</gene>
<proteinExistence type="predicted"/>
<dbReference type="InterPro" id="IPR036380">
    <property type="entry name" value="Isochorismatase-like_sf"/>
</dbReference>
<organism evidence="3 4">
    <name type="scientific">Jiella mangrovi</name>
    <dbReference type="NCBI Taxonomy" id="2821407"/>
    <lineage>
        <taxon>Bacteria</taxon>
        <taxon>Pseudomonadati</taxon>
        <taxon>Pseudomonadota</taxon>
        <taxon>Alphaproteobacteria</taxon>
        <taxon>Hyphomicrobiales</taxon>
        <taxon>Aurantimonadaceae</taxon>
        <taxon>Jiella</taxon>
    </lineage>
</organism>
<keyword evidence="1" id="KW-0378">Hydrolase</keyword>
<protein>
    <submittedName>
        <fullName evidence="3">Isochorismatase family protein</fullName>
    </submittedName>
</protein>
<comment type="caution">
    <text evidence="3">The sequence shown here is derived from an EMBL/GenBank/DDBJ whole genome shotgun (WGS) entry which is preliminary data.</text>
</comment>
<dbReference type="PANTHER" id="PTHR43540:SF1">
    <property type="entry name" value="ISOCHORISMATASE HYDROLASE"/>
    <property type="match status" value="1"/>
</dbReference>
<dbReference type="Gene3D" id="3.40.50.850">
    <property type="entry name" value="Isochorismatase-like"/>
    <property type="match status" value="1"/>
</dbReference>
<name>A0ABS4BJS0_9HYPH</name>
<dbReference type="InterPro" id="IPR050272">
    <property type="entry name" value="Isochorismatase-like_hydrls"/>
</dbReference>
<sequence>MLKTDKTSQEIFEAYKAAPRVPERGMGERVALINIDLQRRYTDTATFPSAYEGHPRQFEAVNQLSTAVRALGTPVIWAYVAYLPDGSDAGWWSKLSDNEMSLHKVGHGSPQAEIDPRLHVDRERDLMLHKRMSSAFFETHLTSFLIFNKIDTLIVTGGATSGCVRGTVMDALSHGYRVIVPEECVADREEGAHYANLYDIAFKYGDVKPVDDVLTALSKLGAKQGN</sequence>
<dbReference type="InterPro" id="IPR000868">
    <property type="entry name" value="Isochorismatase-like_dom"/>
</dbReference>
<evidence type="ECO:0000259" key="2">
    <source>
        <dbReference type="Pfam" id="PF00857"/>
    </source>
</evidence>
<keyword evidence="4" id="KW-1185">Reference proteome</keyword>
<dbReference type="Proteomes" id="UP000678276">
    <property type="component" value="Unassembled WGS sequence"/>
</dbReference>
<dbReference type="PANTHER" id="PTHR43540">
    <property type="entry name" value="PEROXYUREIDOACRYLATE/UREIDOACRYLATE AMIDOHYDROLASE-RELATED"/>
    <property type="match status" value="1"/>
</dbReference>
<dbReference type="Pfam" id="PF00857">
    <property type="entry name" value="Isochorismatase"/>
    <property type="match status" value="1"/>
</dbReference>
<evidence type="ECO:0000256" key="1">
    <source>
        <dbReference type="ARBA" id="ARBA00022801"/>
    </source>
</evidence>
<feature type="domain" description="Isochorismatase-like" evidence="2">
    <location>
        <begin position="31"/>
        <end position="201"/>
    </location>
</feature>
<dbReference type="RefSeq" id="WP_209595519.1">
    <property type="nucleotide sequence ID" value="NZ_JAGJCF010000013.1"/>
</dbReference>
<reference evidence="3 4" key="1">
    <citation type="submission" date="2021-04" db="EMBL/GenBank/DDBJ databases">
        <title>Whole genome sequence of Jiella sp. KSK16Y-1.</title>
        <authorList>
            <person name="Tuo L."/>
        </authorList>
    </citation>
    <scope>NUCLEOTIDE SEQUENCE [LARGE SCALE GENOMIC DNA]</scope>
    <source>
        <strain evidence="3 4">KSK16Y-1</strain>
    </source>
</reference>